<keyword evidence="4 10" id="KW-0540">Nuclease</keyword>
<evidence type="ECO:0000256" key="5">
    <source>
        <dbReference type="ARBA" id="ARBA00022741"/>
    </source>
</evidence>
<comment type="function">
    <text evidence="10 11">3'-5' exonuclease.</text>
</comment>
<feature type="domain" description="Helicase ATP-binding" evidence="12">
    <location>
        <begin position="247"/>
        <end position="527"/>
    </location>
</feature>
<dbReference type="SMART" id="SM00491">
    <property type="entry name" value="HELICc2"/>
    <property type="match status" value="1"/>
</dbReference>
<keyword evidence="13" id="KW-0347">Helicase</keyword>
<evidence type="ECO:0000259" key="12">
    <source>
        <dbReference type="PROSITE" id="PS51193"/>
    </source>
</evidence>
<dbReference type="GO" id="GO:0003677">
    <property type="term" value="F:DNA binding"/>
    <property type="evidence" value="ECO:0007669"/>
    <property type="project" value="InterPro"/>
</dbReference>
<evidence type="ECO:0000256" key="2">
    <source>
        <dbReference type="ARBA" id="ARBA00022695"/>
    </source>
</evidence>
<organism evidence="13 14">
    <name type="scientific">Amylolactobacillus amylotrophicus DSM 20534</name>
    <dbReference type="NCBI Taxonomy" id="1423722"/>
    <lineage>
        <taxon>Bacteria</taxon>
        <taxon>Bacillati</taxon>
        <taxon>Bacillota</taxon>
        <taxon>Bacilli</taxon>
        <taxon>Lactobacillales</taxon>
        <taxon>Lactobacillaceae</taxon>
        <taxon>Amylolactobacillus</taxon>
    </lineage>
</organism>
<dbReference type="GO" id="GO:0003887">
    <property type="term" value="F:DNA-directed DNA polymerase activity"/>
    <property type="evidence" value="ECO:0007669"/>
    <property type="project" value="UniProtKB-KW"/>
</dbReference>
<dbReference type="Pfam" id="PF00929">
    <property type="entry name" value="RNase_T"/>
    <property type="match status" value="1"/>
</dbReference>
<gene>
    <name evidence="10 11" type="primary">dinG</name>
    <name evidence="13" type="ORF">FC62_GL000192</name>
</gene>
<dbReference type="InterPro" id="IPR014013">
    <property type="entry name" value="Helic_SF1/SF2_ATP-bd_DinG/Rad3"/>
</dbReference>
<dbReference type="Pfam" id="PF13307">
    <property type="entry name" value="Helicase_C_2"/>
    <property type="match status" value="1"/>
</dbReference>
<dbReference type="GO" id="GO:0016818">
    <property type="term" value="F:hydrolase activity, acting on acid anhydrides, in phosphorus-containing anhydrides"/>
    <property type="evidence" value="ECO:0007669"/>
    <property type="project" value="InterPro"/>
</dbReference>
<dbReference type="SUPFAM" id="SSF52540">
    <property type="entry name" value="P-loop containing nucleoside triphosphate hydrolases"/>
    <property type="match status" value="1"/>
</dbReference>
<dbReference type="InterPro" id="IPR013520">
    <property type="entry name" value="Ribonucl_H"/>
</dbReference>
<evidence type="ECO:0000313" key="14">
    <source>
        <dbReference type="Proteomes" id="UP000050909"/>
    </source>
</evidence>
<keyword evidence="5 10" id="KW-0547">Nucleotide-binding</keyword>
<dbReference type="RefSeq" id="WP_056946151.1">
    <property type="nucleotide sequence ID" value="NZ_AZCV01000001.1"/>
</dbReference>
<dbReference type="SMART" id="SM00479">
    <property type="entry name" value="EXOIII"/>
    <property type="match status" value="1"/>
</dbReference>
<dbReference type="GO" id="GO:0008408">
    <property type="term" value="F:3'-5' exonuclease activity"/>
    <property type="evidence" value="ECO:0007669"/>
    <property type="project" value="UniProtKB-UniRule"/>
</dbReference>
<dbReference type="InterPro" id="IPR027417">
    <property type="entry name" value="P-loop_NTPase"/>
</dbReference>
<evidence type="ECO:0000256" key="3">
    <source>
        <dbReference type="ARBA" id="ARBA00022705"/>
    </source>
</evidence>
<dbReference type="PANTHER" id="PTHR11472:SF34">
    <property type="entry name" value="REGULATOR OF TELOMERE ELONGATION HELICASE 1"/>
    <property type="match status" value="1"/>
</dbReference>
<dbReference type="GO" id="GO:0005524">
    <property type="term" value="F:ATP binding"/>
    <property type="evidence" value="ECO:0007669"/>
    <property type="project" value="UniProtKB-UniRule"/>
</dbReference>
<name>A0A0R1H536_9LACO</name>
<dbReference type="NCBIfam" id="TIGR00573">
    <property type="entry name" value="dnaq"/>
    <property type="match status" value="1"/>
</dbReference>
<dbReference type="CDD" id="cd06127">
    <property type="entry name" value="DEDDh"/>
    <property type="match status" value="1"/>
</dbReference>
<dbReference type="HAMAP" id="MF_02206">
    <property type="entry name" value="DinG_exonucl"/>
    <property type="match status" value="1"/>
</dbReference>
<dbReference type="Gene3D" id="3.40.50.300">
    <property type="entry name" value="P-loop containing nucleotide triphosphate hydrolases"/>
    <property type="match status" value="2"/>
</dbReference>
<evidence type="ECO:0000256" key="1">
    <source>
        <dbReference type="ARBA" id="ARBA00022679"/>
    </source>
</evidence>
<feature type="binding site" evidence="10">
    <location>
        <begin position="284"/>
        <end position="291"/>
    </location>
    <ligand>
        <name>ATP</name>
        <dbReference type="ChEBI" id="CHEBI:30616"/>
    </ligand>
</feature>
<keyword evidence="14" id="KW-1185">Reference proteome</keyword>
<keyword evidence="2" id="KW-0548">Nucleotidyltransferase</keyword>
<dbReference type="InterPro" id="IPR006054">
    <property type="entry name" value="DnaQ"/>
</dbReference>
<keyword evidence="1" id="KW-0808">Transferase</keyword>
<keyword evidence="6 10" id="KW-0378">Hydrolase</keyword>
<dbReference type="NCBIfam" id="TIGR01407">
    <property type="entry name" value="dinG_rel"/>
    <property type="match status" value="1"/>
</dbReference>
<dbReference type="Pfam" id="PF00270">
    <property type="entry name" value="DEAD"/>
    <property type="match status" value="1"/>
</dbReference>
<comment type="similarity">
    <text evidence="10 11">Belongs to the helicase family. DinG subfamily. Type 2 sub-subfamily.</text>
</comment>
<dbReference type="GO" id="GO:0006260">
    <property type="term" value="P:DNA replication"/>
    <property type="evidence" value="ECO:0007669"/>
    <property type="project" value="UniProtKB-KW"/>
</dbReference>
<evidence type="ECO:0000256" key="10">
    <source>
        <dbReference type="HAMAP-Rule" id="MF_02206"/>
    </source>
</evidence>
<comment type="caution">
    <text evidence="13">The sequence shown here is derived from an EMBL/GenBank/DDBJ whole genome shotgun (WGS) entry which is preliminary data.</text>
</comment>
<sequence>MFLNQVFAVVDLETTGTQRNEHDRIIQFGCALIKNGHIFKTFSFLINPQKRIPPVIENLTGITNKSVKNQPPFAYFAAQISKILKNTIFVAHNVNFDLPFLNYELVNAGLEPLTNRSLDTVELAQIAFPTFASFKLQDLTKRLKIRHTNPHQADSDAVVTAKLLLKILAVIEEMPQATLNQLMGLSKGLTRDNDYVFEEIANTSRLSKRPLPKNMIQIKGLVLQKQSHALPDQNAPRLTFPLADSDKKKMFKGNINYRRGQVNLINRIHNFVSAKNDKSLLVEAPNGTGKTFSYLFSYAYNLSNLQKLVVATPTMVLQQQIVEQEIPQLNQVTGLPIKAELIKSPSHYLDLDGFFQTLYDFNQNKPTTILQMRIISWLTQTTTGDLDELQLTTYNAPIFSLIKHPGDARVGTDFSDVDFWNYARYRQEQADILVTNHAFLANHGHDSIWGQNPFLVIDEAHRFEDNVVSARSNSLQFESFWGLLSHLHHVLYNSHQSLADSFNNSQDLLFLLSGLEPKITELIHTINEVQRLYYSVGNPREHPYQRRRNQIEIVLSGDEIVPIQKELRRVLERMQARIDEVRQGTNKIVDWLLAQKDSLLMSDIATIDDLTSQLDYLDSYSESAYILSDQLLDAQTLGEKGFLLQITDPNDPLSTNVTWLTLDTSDDLHDIYQRFTHKLFVSATLTKNDQDFTFMVKQLGLDPTQVETYQAKLTLDYKKHLKIASLKDGSVAGNPNEPNFERYLEQQLPHLASVKAHTLILFTNLEVIKNTYERIANNPLLKDYEVLAQGITGSNEKIAKRFALSKKAILLGANTFWEGIDFRDTVVDVVIITRLPFESPDQPAVQLRQQKLVKQGFDVFTEDVLPRAIIRFRQAEGRLIRHERDYGVFIVLDQRFNQSGYSTAFKQSLPVKQIEYLQKDDLVQFLKHEK</sequence>
<dbReference type="GO" id="GO:0003678">
    <property type="term" value="F:DNA helicase activity"/>
    <property type="evidence" value="ECO:0007669"/>
    <property type="project" value="TreeGrafter"/>
</dbReference>
<evidence type="ECO:0000313" key="13">
    <source>
        <dbReference type="EMBL" id="KRK38506.1"/>
    </source>
</evidence>
<dbReference type="PROSITE" id="PS51193">
    <property type="entry name" value="HELICASE_ATP_BIND_2"/>
    <property type="match status" value="1"/>
</dbReference>
<feature type="short sequence motif" description="DEAH box" evidence="10">
    <location>
        <begin position="458"/>
        <end position="461"/>
    </location>
</feature>
<evidence type="ECO:0000256" key="9">
    <source>
        <dbReference type="ARBA" id="ARBA00022932"/>
    </source>
</evidence>
<evidence type="ECO:0000256" key="7">
    <source>
        <dbReference type="ARBA" id="ARBA00022839"/>
    </source>
</evidence>
<keyword evidence="7 10" id="KW-0269">Exonuclease</keyword>
<evidence type="ECO:0000256" key="11">
    <source>
        <dbReference type="RuleBase" id="RU364106"/>
    </source>
</evidence>
<dbReference type="Proteomes" id="UP000050909">
    <property type="component" value="Unassembled WGS sequence"/>
</dbReference>
<keyword evidence="9" id="KW-0239">DNA-directed DNA polymerase</keyword>
<dbReference type="SUPFAM" id="SSF53098">
    <property type="entry name" value="Ribonuclease H-like"/>
    <property type="match status" value="1"/>
</dbReference>
<dbReference type="PANTHER" id="PTHR11472">
    <property type="entry name" value="DNA REPAIR DEAD HELICASE RAD3/XP-D SUBFAMILY MEMBER"/>
    <property type="match status" value="1"/>
</dbReference>
<dbReference type="InterPro" id="IPR036397">
    <property type="entry name" value="RNaseH_sf"/>
</dbReference>
<dbReference type="InterPro" id="IPR006555">
    <property type="entry name" value="ATP-dep_Helicase_C"/>
</dbReference>
<evidence type="ECO:0000256" key="8">
    <source>
        <dbReference type="ARBA" id="ARBA00022840"/>
    </source>
</evidence>
<dbReference type="InterPro" id="IPR006310">
    <property type="entry name" value="DinG"/>
</dbReference>
<dbReference type="InterPro" id="IPR011545">
    <property type="entry name" value="DEAD/DEAH_box_helicase_dom"/>
</dbReference>
<dbReference type="FunFam" id="3.30.420.10:FF:000045">
    <property type="entry name" value="3'-5' exonuclease DinG"/>
    <property type="match status" value="1"/>
</dbReference>
<dbReference type="InterPro" id="IPR012337">
    <property type="entry name" value="RNaseH-like_sf"/>
</dbReference>
<protein>
    <recommendedName>
        <fullName evidence="10 11">3'-5' exonuclease DinG</fullName>
        <ecNumber evidence="10 11">3.1.-.-</ecNumber>
    </recommendedName>
</protein>
<proteinExistence type="inferred from homology"/>
<dbReference type="PATRIC" id="fig|1423722.3.peg.196"/>
<keyword evidence="8 10" id="KW-0067">ATP-binding</keyword>
<dbReference type="EC" id="3.1.-.-" evidence="10 11"/>
<dbReference type="EMBL" id="AZCV01000001">
    <property type="protein sequence ID" value="KRK38506.1"/>
    <property type="molecule type" value="Genomic_DNA"/>
</dbReference>
<evidence type="ECO:0000256" key="6">
    <source>
        <dbReference type="ARBA" id="ARBA00022801"/>
    </source>
</evidence>
<dbReference type="InterPro" id="IPR045028">
    <property type="entry name" value="DinG/Rad3-like"/>
</dbReference>
<keyword evidence="3" id="KW-0235">DNA replication</keyword>
<accession>A0A0R1H536</accession>
<evidence type="ECO:0000256" key="4">
    <source>
        <dbReference type="ARBA" id="ARBA00022722"/>
    </source>
</evidence>
<dbReference type="AlphaFoldDB" id="A0A0R1H536"/>
<reference evidence="13 14" key="1">
    <citation type="journal article" date="2015" name="Genome Announc.">
        <title>Expanding the biotechnology potential of lactobacilli through comparative genomics of 213 strains and associated genera.</title>
        <authorList>
            <person name="Sun Z."/>
            <person name="Harris H.M."/>
            <person name="McCann A."/>
            <person name="Guo C."/>
            <person name="Argimon S."/>
            <person name="Zhang W."/>
            <person name="Yang X."/>
            <person name="Jeffery I.B."/>
            <person name="Cooney J.C."/>
            <person name="Kagawa T.F."/>
            <person name="Liu W."/>
            <person name="Song Y."/>
            <person name="Salvetti E."/>
            <person name="Wrobel A."/>
            <person name="Rasinkangas P."/>
            <person name="Parkhill J."/>
            <person name="Rea M.C."/>
            <person name="O'Sullivan O."/>
            <person name="Ritari J."/>
            <person name="Douillard F.P."/>
            <person name="Paul Ross R."/>
            <person name="Yang R."/>
            <person name="Briner A.E."/>
            <person name="Felis G.E."/>
            <person name="de Vos W.M."/>
            <person name="Barrangou R."/>
            <person name="Klaenhammer T.R."/>
            <person name="Caufield P.W."/>
            <person name="Cui Y."/>
            <person name="Zhang H."/>
            <person name="O'Toole P.W."/>
        </authorList>
    </citation>
    <scope>NUCLEOTIDE SEQUENCE [LARGE SCALE GENOMIC DNA]</scope>
    <source>
        <strain evidence="13 14">DSM 20534</strain>
    </source>
</reference>
<dbReference type="Gene3D" id="3.30.420.10">
    <property type="entry name" value="Ribonuclease H-like superfamily/Ribonuclease H"/>
    <property type="match status" value="1"/>
</dbReference>